<evidence type="ECO:0000256" key="1">
    <source>
        <dbReference type="ARBA" id="ARBA00004141"/>
    </source>
</evidence>
<gene>
    <name evidence="8" type="ORF">MJA45_23210</name>
</gene>
<evidence type="ECO:0000256" key="5">
    <source>
        <dbReference type="SAM" id="MobiDB-lite"/>
    </source>
</evidence>
<organism evidence="8 9">
    <name type="scientific">Paenibacillus aurantius</name>
    <dbReference type="NCBI Taxonomy" id="2918900"/>
    <lineage>
        <taxon>Bacteria</taxon>
        <taxon>Bacillati</taxon>
        <taxon>Bacillota</taxon>
        <taxon>Bacilli</taxon>
        <taxon>Bacillales</taxon>
        <taxon>Paenibacillaceae</taxon>
        <taxon>Paenibacillus</taxon>
    </lineage>
</organism>
<comment type="subcellular location">
    <subcellularLocation>
        <location evidence="1">Membrane</location>
        <topology evidence="1">Multi-pass membrane protein</topology>
    </subcellularLocation>
</comment>
<dbReference type="InterPro" id="IPR013525">
    <property type="entry name" value="ABC2_TM"/>
</dbReference>
<dbReference type="KEGG" id="paun:MJA45_23210"/>
<feature type="domain" description="ABC-2 type transporter transmembrane" evidence="7">
    <location>
        <begin position="31"/>
        <end position="167"/>
    </location>
</feature>
<dbReference type="AlphaFoldDB" id="A0AA96RE49"/>
<dbReference type="GO" id="GO:0016020">
    <property type="term" value="C:membrane"/>
    <property type="evidence" value="ECO:0007669"/>
    <property type="project" value="UniProtKB-SubCell"/>
</dbReference>
<feature type="domain" description="ABC-2 type transporter transmembrane" evidence="7">
    <location>
        <begin position="497"/>
        <end position="693"/>
    </location>
</feature>
<dbReference type="InterPro" id="IPR023908">
    <property type="entry name" value="xxxLxxG_rpt"/>
</dbReference>
<keyword evidence="9" id="KW-1185">Reference proteome</keyword>
<evidence type="ECO:0000256" key="4">
    <source>
        <dbReference type="ARBA" id="ARBA00023136"/>
    </source>
</evidence>
<dbReference type="Proteomes" id="UP001305702">
    <property type="component" value="Chromosome"/>
</dbReference>
<feature type="transmembrane region" description="Helical" evidence="6">
    <location>
        <begin position="557"/>
        <end position="576"/>
    </location>
</feature>
<accession>A0AA96RE49</accession>
<sequence length="713" mass="73866">MRKARPKGSSFWRELKPVLTNYKLLIPVMAVMLIPLIYSAMFLYAFWDPYGKVSELPVAVVNLDQGADFQDKRLTVGDDFVEKLKEKNSFKWDFVTKEEAEKGLTDNKYYIAIEIPEDFSKKATQIMDGEPAPTMFRFLPNESRNFIASQIGKNAVEKIKSEVSNELTRSYTQAVFENVQTLSDGLAKAADGAQSLADGSKTLEDGLKQVDEHMGELAAGTAPLKNGVGDLTQGAAALNQGLGSLQKGTAGLSGGLGQLEAGHKQLEQGAASAKDGAQKLQAGLSRSADGSAQLKAGAAQLEQGLKAYAAAHAAAAQAPAADAPKAGSGDPAGAGAEGGTPAPGASEAAAKDAAQLQQLIAAAHAVAAGADASAAGQQQLAAGAAQLSAGTGQLADGTAAFGGKLAEAASAGRQLDAGAQQLAAGGRQLLAGLGQLGGGVDRLASGAAQLGEGTHKLSEGAGSVASGSSELSGKLAEASGKTSELKGSDKLYQTFADPVEVEEDKVSSVPNYGTGFAPYFLSLGLFVGALMLSIVFPFKAPAAPPASGFRWFTGKTLMLAAVGLAQALLADAMLLWGLGVEVQSVPLFLVYSVLTSWTFMAIIQVLVTPFNNPGRFVAVLLLILQLTTCGGSYPVELLPSSLQHVNTWLPMNYSLNGFRAVISSGNFSAMWQSAEVLVSIMIALLVITLGYFLFSYRHTYGKGRTAGSESLAS</sequence>
<reference evidence="8 9" key="1">
    <citation type="submission" date="2022-02" db="EMBL/GenBank/DDBJ databases">
        <title>Paenibacillus sp. MBLB1776 Whole Genome Shotgun Sequencing.</title>
        <authorList>
            <person name="Hwang C.Y."/>
            <person name="Cho E.-S."/>
            <person name="Seo M.-J."/>
        </authorList>
    </citation>
    <scope>NUCLEOTIDE SEQUENCE [LARGE SCALE GENOMIC DNA]</scope>
    <source>
        <strain evidence="8 9">MBLB1776</strain>
    </source>
</reference>
<dbReference type="NCBIfam" id="TIGR03057">
    <property type="entry name" value="xxxLxxG_by_4"/>
    <property type="match status" value="3"/>
</dbReference>
<feature type="compositionally biased region" description="Low complexity" evidence="5">
    <location>
        <begin position="339"/>
        <end position="350"/>
    </location>
</feature>
<keyword evidence="3 6" id="KW-1133">Transmembrane helix</keyword>
<proteinExistence type="predicted"/>
<keyword evidence="2 6" id="KW-0812">Transmembrane</keyword>
<dbReference type="EMBL" id="CP130318">
    <property type="protein sequence ID" value="WNQ10497.1"/>
    <property type="molecule type" value="Genomic_DNA"/>
</dbReference>
<feature type="region of interest" description="Disordered" evidence="5">
    <location>
        <begin position="321"/>
        <end position="350"/>
    </location>
</feature>
<dbReference type="InterPro" id="IPR017501">
    <property type="entry name" value="Phage_infect_YhgE_C"/>
</dbReference>
<feature type="transmembrane region" description="Helical" evidence="6">
    <location>
        <begin position="21"/>
        <end position="47"/>
    </location>
</feature>
<feature type="transmembrane region" description="Helical" evidence="6">
    <location>
        <begin position="588"/>
        <end position="607"/>
    </location>
</feature>
<dbReference type="Pfam" id="PF12698">
    <property type="entry name" value="ABC2_membrane_3"/>
    <property type="match status" value="2"/>
</dbReference>
<dbReference type="InterPro" id="IPR051328">
    <property type="entry name" value="T7SS_ABC-Transporter"/>
</dbReference>
<dbReference type="NCBIfam" id="TIGR03061">
    <property type="entry name" value="pip_yhgE_Nterm"/>
    <property type="match status" value="1"/>
</dbReference>
<feature type="transmembrane region" description="Helical" evidence="6">
    <location>
        <begin position="616"/>
        <end position="635"/>
    </location>
</feature>
<evidence type="ECO:0000259" key="7">
    <source>
        <dbReference type="Pfam" id="PF12698"/>
    </source>
</evidence>
<dbReference type="Gene3D" id="3.40.1710.10">
    <property type="entry name" value="abc type-2 transporter like domain"/>
    <property type="match status" value="1"/>
</dbReference>
<evidence type="ECO:0000256" key="2">
    <source>
        <dbReference type="ARBA" id="ARBA00022692"/>
    </source>
</evidence>
<feature type="transmembrane region" description="Helical" evidence="6">
    <location>
        <begin position="676"/>
        <end position="694"/>
    </location>
</feature>
<dbReference type="RefSeq" id="WP_315604271.1">
    <property type="nucleotide sequence ID" value="NZ_CP130318.1"/>
</dbReference>
<evidence type="ECO:0000256" key="3">
    <source>
        <dbReference type="ARBA" id="ARBA00022989"/>
    </source>
</evidence>
<evidence type="ECO:0000313" key="9">
    <source>
        <dbReference type="Proteomes" id="UP001305702"/>
    </source>
</evidence>
<dbReference type="PANTHER" id="PTHR43077">
    <property type="entry name" value="TRANSPORT PERMEASE YVFS-RELATED"/>
    <property type="match status" value="1"/>
</dbReference>
<feature type="transmembrane region" description="Helical" evidence="6">
    <location>
        <begin position="516"/>
        <end position="536"/>
    </location>
</feature>
<keyword evidence="4 6" id="KW-0472">Membrane</keyword>
<dbReference type="GO" id="GO:0140359">
    <property type="term" value="F:ABC-type transporter activity"/>
    <property type="evidence" value="ECO:0007669"/>
    <property type="project" value="InterPro"/>
</dbReference>
<dbReference type="NCBIfam" id="TIGR03062">
    <property type="entry name" value="pip_yhgE_Cterm"/>
    <property type="match status" value="1"/>
</dbReference>
<name>A0AA96RE49_9BACL</name>
<dbReference type="InterPro" id="IPR017500">
    <property type="entry name" value="Phage_infect_YhgE_N"/>
</dbReference>
<dbReference type="PANTHER" id="PTHR43077:SF5">
    <property type="entry name" value="PHAGE INFECTION PROTEIN"/>
    <property type="match status" value="1"/>
</dbReference>
<protein>
    <submittedName>
        <fullName evidence="8">YhgE/Pip domain-containing protein</fullName>
    </submittedName>
</protein>
<evidence type="ECO:0000313" key="8">
    <source>
        <dbReference type="EMBL" id="WNQ10497.1"/>
    </source>
</evidence>
<evidence type="ECO:0000256" key="6">
    <source>
        <dbReference type="SAM" id="Phobius"/>
    </source>
</evidence>